<dbReference type="Proteomes" id="UP001498398">
    <property type="component" value="Unassembled WGS sequence"/>
</dbReference>
<gene>
    <name evidence="2" type="ORF">VKT23_013866</name>
</gene>
<dbReference type="EMBL" id="JBANRG010000039">
    <property type="protein sequence ID" value="KAK7448108.1"/>
    <property type="molecule type" value="Genomic_DNA"/>
</dbReference>
<comment type="caution">
    <text evidence="2">The sequence shown here is derived from an EMBL/GenBank/DDBJ whole genome shotgun (WGS) entry which is preliminary data.</text>
</comment>
<evidence type="ECO:0000313" key="2">
    <source>
        <dbReference type="EMBL" id="KAK7448108.1"/>
    </source>
</evidence>
<accession>A0ABR1J201</accession>
<organism evidence="2 3">
    <name type="scientific">Marasmiellus scandens</name>
    <dbReference type="NCBI Taxonomy" id="2682957"/>
    <lineage>
        <taxon>Eukaryota</taxon>
        <taxon>Fungi</taxon>
        <taxon>Dikarya</taxon>
        <taxon>Basidiomycota</taxon>
        <taxon>Agaricomycotina</taxon>
        <taxon>Agaricomycetes</taxon>
        <taxon>Agaricomycetidae</taxon>
        <taxon>Agaricales</taxon>
        <taxon>Marasmiineae</taxon>
        <taxon>Omphalotaceae</taxon>
        <taxon>Marasmiellus</taxon>
    </lineage>
</organism>
<evidence type="ECO:0000313" key="3">
    <source>
        <dbReference type="Proteomes" id="UP001498398"/>
    </source>
</evidence>
<feature type="region of interest" description="Disordered" evidence="1">
    <location>
        <begin position="191"/>
        <end position="213"/>
    </location>
</feature>
<sequence>MSPNVSSPLIPLSNPPVICRTVSTSQFHPPINQSDIPLDNVNCPTYPQHFGTKRYPCPTVETVTDSSINSPAYFTPATGIGLASLQLNGPLDTMPATSYTGYQMTQPLSPLPTLWMTFLSVLPVPPHPLLPTPGLGQHNIPQAHADPLFLASQTIQGSKLDVQIMGAVMTPNIYTPSVFLTPHTPAISLPVSMQHQSSPNTSPSGYSLSEPSQLSLKSTQEKVKLMEPLKGNENYVTCIHQAVVSLHLSGHICGYPTPGEPISIFNYPQFPPMDLMSDKFKHWLENDNVVTSLITM</sequence>
<keyword evidence="3" id="KW-1185">Reference proteome</keyword>
<evidence type="ECO:0000256" key="1">
    <source>
        <dbReference type="SAM" id="MobiDB-lite"/>
    </source>
</evidence>
<proteinExistence type="predicted"/>
<reference evidence="2 3" key="1">
    <citation type="submission" date="2024-01" db="EMBL/GenBank/DDBJ databases">
        <title>A draft genome for the cacao thread blight pathogen Marasmiellus scandens.</title>
        <authorList>
            <person name="Baruah I.K."/>
            <person name="Leung J."/>
            <person name="Bukari Y."/>
            <person name="Amoako-Attah I."/>
            <person name="Meinhardt L.W."/>
            <person name="Bailey B.A."/>
            <person name="Cohen S.P."/>
        </authorList>
    </citation>
    <scope>NUCLEOTIDE SEQUENCE [LARGE SCALE GENOMIC DNA]</scope>
    <source>
        <strain evidence="2 3">GH-19</strain>
    </source>
</reference>
<protein>
    <submittedName>
        <fullName evidence="2">Uncharacterized protein</fullName>
    </submittedName>
</protein>
<name>A0ABR1J201_9AGAR</name>